<dbReference type="RefSeq" id="WP_051903717.1">
    <property type="nucleotide sequence ID" value="NZ_CP011127.1"/>
</dbReference>
<sequence length="433" mass="48318">MEIKTGYKQTEIGVIPENWKIKPLKELCVPNGLVRGPFGGSLKKEYFVDSGIKVYEQKNAIEKNAVIGSYFVDNSKFSELKRFEVFEKDFIVSCSGTIGRIFQIPHGAPKGIINQALLKIKTNEEVVNEKYFLLYFEWEKFQERIIDNTQGGAMKNLVGMSIFKNTSIALPSTLSEQNAIAEALSGADNLITSLEKLIAKKKDIKQGAMQLLLTGKKRLPGFSGEWEIKTIGDLFSISGGLSASRDKLSDDGYCYLHYGDIHGSNKSYIDVGEEYPKIPKLQVNIKSVTPKSLLNDGDVVFVDASEDDEGASKHIVIKNQNNIPYISGLHTIVLKSKDNSLVNLYKQYCFKTNAVKKQFKFFAVGTKVTGISKTNISNVQLLLPPTKGEQSLIAQALSDMDNEIEELESKLSKYRLIKQGMMQELLTGKKRLV</sequence>
<evidence type="ECO:0000256" key="1">
    <source>
        <dbReference type="ARBA" id="ARBA00010923"/>
    </source>
</evidence>
<dbReference type="InterPro" id="IPR000055">
    <property type="entry name" value="Restrct_endonuc_typeI_TRD"/>
</dbReference>
<dbReference type="InterPro" id="IPR044946">
    <property type="entry name" value="Restrct_endonuc_typeI_TRD_sf"/>
</dbReference>
<keyword evidence="6" id="KW-0378">Hydrolase</keyword>
<evidence type="ECO:0000313" key="6">
    <source>
        <dbReference type="EMBL" id="AMU85996.1"/>
    </source>
</evidence>
<dbReference type="GO" id="GO:0009307">
    <property type="term" value="P:DNA restriction-modification system"/>
    <property type="evidence" value="ECO:0007669"/>
    <property type="project" value="UniProtKB-KW"/>
</dbReference>
<evidence type="ECO:0000256" key="2">
    <source>
        <dbReference type="ARBA" id="ARBA00022747"/>
    </source>
</evidence>
<keyword evidence="4" id="KW-0175">Coiled coil</keyword>
<evidence type="ECO:0000259" key="5">
    <source>
        <dbReference type="Pfam" id="PF01420"/>
    </source>
</evidence>
<dbReference type="PANTHER" id="PTHR30408:SF12">
    <property type="entry name" value="TYPE I RESTRICTION ENZYME MJAVIII SPECIFICITY SUBUNIT"/>
    <property type="match status" value="1"/>
</dbReference>
<comment type="similarity">
    <text evidence="1">Belongs to the type-I restriction system S methylase family.</text>
</comment>
<dbReference type="GO" id="GO:0003677">
    <property type="term" value="F:DNA binding"/>
    <property type="evidence" value="ECO:0007669"/>
    <property type="project" value="UniProtKB-KW"/>
</dbReference>
<dbReference type="GO" id="GO:0004519">
    <property type="term" value="F:endonuclease activity"/>
    <property type="evidence" value="ECO:0007669"/>
    <property type="project" value="UniProtKB-KW"/>
</dbReference>
<proteinExistence type="inferred from homology"/>
<keyword evidence="6" id="KW-0540">Nuclease</keyword>
<dbReference type="InterPro" id="IPR052021">
    <property type="entry name" value="Type-I_RS_S_subunit"/>
</dbReference>
<dbReference type="SUPFAM" id="SSF116734">
    <property type="entry name" value="DNA methylase specificity domain"/>
    <property type="match status" value="2"/>
</dbReference>
<evidence type="ECO:0000313" key="7">
    <source>
        <dbReference type="Proteomes" id="UP000076394"/>
    </source>
</evidence>
<feature type="domain" description="Type I restriction modification DNA specificity" evidence="5">
    <location>
        <begin position="225"/>
        <end position="406"/>
    </location>
</feature>
<dbReference type="REBASE" id="141964">
    <property type="entry name" value="S.Dmc11a5ORF166P"/>
</dbReference>
<accession>A0A142V840</accession>
<dbReference type="PATRIC" id="fig|61435.8.peg.164"/>
<organism evidence="6 7">
    <name type="scientific">Dehalococcoides mccartyi</name>
    <dbReference type="NCBI Taxonomy" id="61435"/>
    <lineage>
        <taxon>Bacteria</taxon>
        <taxon>Bacillati</taxon>
        <taxon>Chloroflexota</taxon>
        <taxon>Dehalococcoidia</taxon>
        <taxon>Dehalococcoidales</taxon>
        <taxon>Dehalococcoidaceae</taxon>
        <taxon>Dehalococcoides</taxon>
    </lineage>
</organism>
<feature type="coiled-coil region" evidence="4">
    <location>
        <begin position="397"/>
        <end position="424"/>
    </location>
</feature>
<keyword evidence="3" id="KW-0238">DNA-binding</keyword>
<dbReference type="Gene3D" id="3.90.220.20">
    <property type="entry name" value="DNA methylase specificity domains"/>
    <property type="match status" value="2"/>
</dbReference>
<evidence type="ECO:0000256" key="4">
    <source>
        <dbReference type="SAM" id="Coils"/>
    </source>
</evidence>
<dbReference type="Pfam" id="PF01420">
    <property type="entry name" value="Methylase_S"/>
    <property type="match status" value="2"/>
</dbReference>
<feature type="domain" description="Type I restriction modification DNA specificity" evidence="5">
    <location>
        <begin position="16"/>
        <end position="198"/>
    </location>
</feature>
<reference evidence="6 7" key="1">
    <citation type="submission" date="2015-03" db="EMBL/GenBank/DDBJ databases">
        <title>Genomic characterization of Dehalococcoides mccartyi strain 11a5, an unusal plasmid-containing chloroethene dechlorinator.</title>
        <authorList>
            <person name="Zhao S."/>
            <person name="Ding C."/>
            <person name="He J."/>
        </authorList>
    </citation>
    <scope>NUCLEOTIDE SEQUENCE [LARGE SCALE GENOMIC DNA]</scope>
    <source>
        <strain evidence="6 7">11a5</strain>
    </source>
</reference>
<dbReference type="Gene3D" id="1.10.287.1120">
    <property type="entry name" value="Bipartite methylase S protein"/>
    <property type="match status" value="1"/>
</dbReference>
<dbReference type="Proteomes" id="UP000076394">
    <property type="component" value="Chromosome"/>
</dbReference>
<keyword evidence="6" id="KW-0255">Endonuclease</keyword>
<name>A0A142V840_9CHLR</name>
<keyword evidence="2" id="KW-0680">Restriction system</keyword>
<gene>
    <name evidence="6" type="ORF">Dm11a5_0165</name>
</gene>
<dbReference type="OrthoDB" id="9795776at2"/>
<evidence type="ECO:0000256" key="3">
    <source>
        <dbReference type="ARBA" id="ARBA00023125"/>
    </source>
</evidence>
<dbReference type="PANTHER" id="PTHR30408">
    <property type="entry name" value="TYPE-1 RESTRICTION ENZYME ECOKI SPECIFICITY PROTEIN"/>
    <property type="match status" value="1"/>
</dbReference>
<dbReference type="AlphaFoldDB" id="A0A142V840"/>
<dbReference type="EMBL" id="CP011127">
    <property type="protein sequence ID" value="AMU85996.1"/>
    <property type="molecule type" value="Genomic_DNA"/>
</dbReference>
<protein>
    <submittedName>
        <fullName evidence="6">Restriction endonuclease S subunit</fullName>
    </submittedName>
</protein>